<reference evidence="2 3" key="1">
    <citation type="submission" date="2019-10" db="EMBL/GenBank/DDBJ databases">
        <authorList>
            <person name="Palmer J.M."/>
        </authorList>
    </citation>
    <scope>NUCLEOTIDE SEQUENCE [LARGE SCALE GENOMIC DNA]</scope>
    <source>
        <strain evidence="2 3">TWF696</strain>
    </source>
</reference>
<feature type="compositionally biased region" description="Basic residues" evidence="1">
    <location>
        <begin position="186"/>
        <end position="197"/>
    </location>
</feature>
<feature type="compositionally biased region" description="Basic and acidic residues" evidence="1">
    <location>
        <begin position="126"/>
        <end position="135"/>
    </location>
</feature>
<proteinExistence type="predicted"/>
<dbReference type="Proteomes" id="UP001375240">
    <property type="component" value="Unassembled WGS sequence"/>
</dbReference>
<keyword evidence="3" id="KW-1185">Reference proteome</keyword>
<accession>A0AAV9U6F2</accession>
<dbReference type="AlphaFoldDB" id="A0AAV9U6F2"/>
<organism evidence="2 3">
    <name type="scientific">Orbilia brochopaga</name>
    <dbReference type="NCBI Taxonomy" id="3140254"/>
    <lineage>
        <taxon>Eukaryota</taxon>
        <taxon>Fungi</taxon>
        <taxon>Dikarya</taxon>
        <taxon>Ascomycota</taxon>
        <taxon>Pezizomycotina</taxon>
        <taxon>Orbiliomycetes</taxon>
        <taxon>Orbiliales</taxon>
        <taxon>Orbiliaceae</taxon>
        <taxon>Orbilia</taxon>
    </lineage>
</organism>
<evidence type="ECO:0000313" key="3">
    <source>
        <dbReference type="Proteomes" id="UP001375240"/>
    </source>
</evidence>
<evidence type="ECO:0000256" key="1">
    <source>
        <dbReference type="SAM" id="MobiDB-lite"/>
    </source>
</evidence>
<protein>
    <submittedName>
        <fullName evidence="2">Uncharacterized protein</fullName>
    </submittedName>
</protein>
<gene>
    <name evidence="2" type="ORF">TWF696_002703</name>
</gene>
<feature type="region of interest" description="Disordered" evidence="1">
    <location>
        <begin position="86"/>
        <end position="138"/>
    </location>
</feature>
<evidence type="ECO:0000313" key="2">
    <source>
        <dbReference type="EMBL" id="KAK6334202.1"/>
    </source>
</evidence>
<feature type="compositionally biased region" description="Low complexity" evidence="1">
    <location>
        <begin position="87"/>
        <end position="119"/>
    </location>
</feature>
<feature type="region of interest" description="Disordered" evidence="1">
    <location>
        <begin position="168"/>
        <end position="210"/>
    </location>
</feature>
<sequence length="326" mass="36266">MSLFQTKPQMPKSTALALGLADTGSDLAGNVEGHQILKKKRTFFRHGKSSSASITQIIVPKDVPLSPTTPHSAKEMHMHEDYSLGLASPRRSTSSARRLQKRPPSTSSSSSRASPNSSPAPSPHYVLDKPPRISSKEYAPTHQNLYILDDGQDDEMYTLFEMISGNRPMVVKQPANPEPRLENQRFKPKRDHNKSAHSRNTSSSSTYSTMSSSTYETEFSDFQFEFSAEHDRSRAIRSGGAHYGSQAKNTRDMGIINEHPPVETHYEDCVASIGDLTTDDDSDYSSDYGDDLDDVILEQGLAVQVFFTKVFTPTIITISPRIRCEF</sequence>
<feature type="compositionally biased region" description="Low complexity" evidence="1">
    <location>
        <begin position="201"/>
        <end position="210"/>
    </location>
</feature>
<comment type="caution">
    <text evidence="2">The sequence shown here is derived from an EMBL/GenBank/DDBJ whole genome shotgun (WGS) entry which is preliminary data.</text>
</comment>
<name>A0AAV9U6F2_9PEZI</name>
<dbReference type="EMBL" id="JAVHNQ010000013">
    <property type="protein sequence ID" value="KAK6334202.1"/>
    <property type="molecule type" value="Genomic_DNA"/>
</dbReference>